<dbReference type="Gene3D" id="3.40.50.1820">
    <property type="entry name" value="alpha/beta hydrolase"/>
    <property type="match status" value="1"/>
</dbReference>
<sequence length="377" mass="43214">MDGYASIIWFSIKCLFLVPINIIKDGLVLRFKHGRLLNADLIHRIANRTFLAHSSEYLVDCLVNPYMKKSGDATYISNCPHRNSIEHANIRLRDNDLATVTGTADAQFQNGIDVQMRWFVKSNTFDPKKDPVIYYMHGGGFRFREIDNMIVFLGHIHEAYPEEAIVLVDYTLTSRIKEAVFPQQLLECLAGYEWLTKENGYQNVTLLGDSAGGNLVLSLLELLQKSARPAPKKAAVISPWVNPTVHDEEVFAKQEIVDYLPIVKILEWGEYYIPGPEYINNPFLDVEHNFDNSVWEKVLERTDLLVTYGGDEMFCDQVKRFIEKLKSSNPSKFSAENNVAVDKLGAHTSPLFFTKLNLKNWLNYNINRELVRFLRSS</sequence>
<keyword evidence="2" id="KW-1133">Transmembrane helix</keyword>
<evidence type="ECO:0008006" key="5">
    <source>
        <dbReference type="Google" id="ProtNLM"/>
    </source>
</evidence>
<dbReference type="AlphaFoldDB" id="A0A4C2E2U3"/>
<dbReference type="Proteomes" id="UP000301737">
    <property type="component" value="Unassembled WGS sequence"/>
</dbReference>
<evidence type="ECO:0000313" key="4">
    <source>
        <dbReference type="Proteomes" id="UP000301737"/>
    </source>
</evidence>
<evidence type="ECO:0000313" key="3">
    <source>
        <dbReference type="EMBL" id="GCE97666.1"/>
    </source>
</evidence>
<dbReference type="EMBL" id="BIMX01000002">
    <property type="protein sequence ID" value="GCE97666.1"/>
    <property type="molecule type" value="Genomic_DNA"/>
</dbReference>
<dbReference type="InterPro" id="IPR019436">
    <property type="entry name" value="Say1-like"/>
</dbReference>
<organism evidence="3 4">
    <name type="scientific">Zygosaccharomyces mellis</name>
    <dbReference type="NCBI Taxonomy" id="42258"/>
    <lineage>
        <taxon>Eukaryota</taxon>
        <taxon>Fungi</taxon>
        <taxon>Dikarya</taxon>
        <taxon>Ascomycota</taxon>
        <taxon>Saccharomycotina</taxon>
        <taxon>Saccharomycetes</taxon>
        <taxon>Saccharomycetales</taxon>
        <taxon>Saccharomycetaceae</taxon>
        <taxon>Zygosaccharomyces</taxon>
    </lineage>
</organism>
<proteinExistence type="predicted"/>
<dbReference type="InterPro" id="IPR029058">
    <property type="entry name" value="AB_hydrolase_fold"/>
</dbReference>
<dbReference type="InterPro" id="IPR050300">
    <property type="entry name" value="GDXG_lipolytic_enzyme"/>
</dbReference>
<gene>
    <name evidence="3" type="ORF">ZYGM_004561</name>
</gene>
<keyword evidence="4" id="KW-1185">Reference proteome</keyword>
<dbReference type="PANTHER" id="PTHR48081">
    <property type="entry name" value="AB HYDROLASE SUPERFAMILY PROTEIN C4A8.06C"/>
    <property type="match status" value="1"/>
</dbReference>
<evidence type="ECO:0000256" key="1">
    <source>
        <dbReference type="ARBA" id="ARBA00022801"/>
    </source>
</evidence>
<evidence type="ECO:0000256" key="2">
    <source>
        <dbReference type="SAM" id="Phobius"/>
    </source>
</evidence>
<dbReference type="GO" id="GO:0016787">
    <property type="term" value="F:hydrolase activity"/>
    <property type="evidence" value="ECO:0007669"/>
    <property type="project" value="UniProtKB-KW"/>
</dbReference>
<reference evidence="3 4" key="1">
    <citation type="submission" date="2019-01" db="EMBL/GenBank/DDBJ databases">
        <title>Draft Genome Sequencing of Zygosaccharomyces mellis Ca-7.</title>
        <authorList>
            <person name="Shiwa Y."/>
            <person name="Kanesaki Y."/>
            <person name="Ishige T."/>
            <person name="Mura K."/>
            <person name="Hori T."/>
            <person name="Tamura T."/>
        </authorList>
    </citation>
    <scope>NUCLEOTIDE SEQUENCE [LARGE SCALE GENOMIC DNA]</scope>
    <source>
        <strain evidence="3 4">Ca-7</strain>
    </source>
</reference>
<dbReference type="Pfam" id="PF10340">
    <property type="entry name" value="Say1_Mug180"/>
    <property type="match status" value="1"/>
</dbReference>
<name>A0A4C2E2U3_9SACH</name>
<dbReference type="SUPFAM" id="SSF53474">
    <property type="entry name" value="alpha/beta-Hydrolases"/>
    <property type="match status" value="1"/>
</dbReference>
<accession>A0A4C2E2U3</accession>
<dbReference type="OrthoDB" id="2152029at2759"/>
<protein>
    <recommendedName>
        <fullName evidence="5">Alpha/beta hydrolase fold-3 domain-containing protein</fullName>
    </recommendedName>
</protein>
<comment type="caution">
    <text evidence="3">The sequence shown here is derived from an EMBL/GenBank/DDBJ whole genome shotgun (WGS) entry which is preliminary data.</text>
</comment>
<keyword evidence="2" id="KW-0472">Membrane</keyword>
<keyword evidence="1" id="KW-0378">Hydrolase</keyword>
<feature type="transmembrane region" description="Helical" evidence="2">
    <location>
        <begin position="6"/>
        <end position="23"/>
    </location>
</feature>
<keyword evidence="2" id="KW-0812">Transmembrane</keyword>
<dbReference type="PANTHER" id="PTHR48081:SF31">
    <property type="entry name" value="STERYL ACETYL HYDROLASE MUG81-RELATED"/>
    <property type="match status" value="1"/>
</dbReference>